<protein>
    <recommendedName>
        <fullName evidence="3">Putative Flp pilus-assembly TadG-like N-terminal domain-containing protein</fullName>
    </recommendedName>
</protein>
<name>A0A2I1PBF2_9MICO</name>
<feature type="domain" description="Putative Flp pilus-assembly TadG-like N-terminal" evidence="3">
    <location>
        <begin position="30"/>
        <end position="77"/>
    </location>
</feature>
<dbReference type="Proteomes" id="UP000234206">
    <property type="component" value="Unassembled WGS sequence"/>
</dbReference>
<dbReference type="OrthoDB" id="9957004at2"/>
<feature type="region of interest" description="Disordered" evidence="1">
    <location>
        <begin position="1"/>
        <end position="28"/>
    </location>
</feature>
<reference evidence="4 5" key="1">
    <citation type="submission" date="2017-12" db="EMBL/GenBank/DDBJ databases">
        <title>Phylogenetic diversity of female urinary microbiome.</title>
        <authorList>
            <person name="Thomas-White K."/>
            <person name="Wolfe A.J."/>
        </authorList>
    </citation>
    <scope>NUCLEOTIDE SEQUENCE [LARGE SCALE GENOMIC DNA]</scope>
    <source>
        <strain evidence="4 5">UMB1298</strain>
    </source>
</reference>
<comment type="caution">
    <text evidence="4">The sequence shown here is derived from an EMBL/GenBank/DDBJ whole genome shotgun (WGS) entry which is preliminary data.</text>
</comment>
<dbReference type="InterPro" id="IPR028087">
    <property type="entry name" value="Tad_N"/>
</dbReference>
<evidence type="ECO:0000313" key="5">
    <source>
        <dbReference type="Proteomes" id="UP000234206"/>
    </source>
</evidence>
<gene>
    <name evidence="4" type="ORF">CYJ76_04645</name>
</gene>
<keyword evidence="2" id="KW-0472">Membrane</keyword>
<evidence type="ECO:0000313" key="4">
    <source>
        <dbReference type="EMBL" id="PKZ41950.1"/>
    </source>
</evidence>
<sequence>MKHPLRSLLRPCSVGRPTPAGPRHDRSEHGGMLVMLMGFVAVIVSMVMVGIDSTNVYLARIETLNVADAAARGAADALSEEGYYADVDTPLDPQQVQREARDAMERQVPSRRIEAWTLDAATPSGDGRQATVRVTSQVHFPVTDVVRAWVPHGTTVTVESTARGSTGSER</sequence>
<dbReference type="AlphaFoldDB" id="A0A2I1PBF2"/>
<keyword evidence="2" id="KW-0812">Transmembrane</keyword>
<proteinExistence type="predicted"/>
<keyword evidence="2" id="KW-1133">Transmembrane helix</keyword>
<keyword evidence="5" id="KW-1185">Reference proteome</keyword>
<evidence type="ECO:0000259" key="3">
    <source>
        <dbReference type="Pfam" id="PF13400"/>
    </source>
</evidence>
<evidence type="ECO:0000256" key="1">
    <source>
        <dbReference type="SAM" id="MobiDB-lite"/>
    </source>
</evidence>
<dbReference type="RefSeq" id="WP_070703942.1">
    <property type="nucleotide sequence ID" value="NZ_PKIZ01000007.1"/>
</dbReference>
<organism evidence="4 5">
    <name type="scientific">Kytococcus schroeteri</name>
    <dbReference type="NCBI Taxonomy" id="138300"/>
    <lineage>
        <taxon>Bacteria</taxon>
        <taxon>Bacillati</taxon>
        <taxon>Actinomycetota</taxon>
        <taxon>Actinomycetes</taxon>
        <taxon>Micrococcales</taxon>
        <taxon>Kytococcaceae</taxon>
        <taxon>Kytococcus</taxon>
    </lineage>
</organism>
<feature type="transmembrane region" description="Helical" evidence="2">
    <location>
        <begin position="32"/>
        <end position="51"/>
    </location>
</feature>
<evidence type="ECO:0000256" key="2">
    <source>
        <dbReference type="SAM" id="Phobius"/>
    </source>
</evidence>
<dbReference type="EMBL" id="PKIZ01000007">
    <property type="protein sequence ID" value="PKZ41950.1"/>
    <property type="molecule type" value="Genomic_DNA"/>
</dbReference>
<dbReference type="Pfam" id="PF13400">
    <property type="entry name" value="Tad"/>
    <property type="match status" value="1"/>
</dbReference>
<accession>A0A2I1PBF2</accession>